<feature type="compositionally biased region" description="Low complexity" evidence="2">
    <location>
        <begin position="1045"/>
        <end position="1054"/>
    </location>
</feature>
<organism evidence="3 4">
    <name type="scientific">Larinioides sclopetarius</name>
    <dbReference type="NCBI Taxonomy" id="280406"/>
    <lineage>
        <taxon>Eukaryota</taxon>
        <taxon>Metazoa</taxon>
        <taxon>Ecdysozoa</taxon>
        <taxon>Arthropoda</taxon>
        <taxon>Chelicerata</taxon>
        <taxon>Arachnida</taxon>
        <taxon>Araneae</taxon>
        <taxon>Araneomorphae</taxon>
        <taxon>Entelegynae</taxon>
        <taxon>Araneoidea</taxon>
        <taxon>Araneidae</taxon>
        <taxon>Larinioides</taxon>
    </lineage>
</organism>
<name>A0AAV2BE49_9ARAC</name>
<proteinExistence type="predicted"/>
<protein>
    <submittedName>
        <fullName evidence="3">Uncharacterized protein</fullName>
    </submittedName>
</protein>
<feature type="coiled-coil region" evidence="1">
    <location>
        <begin position="1486"/>
        <end position="1541"/>
    </location>
</feature>
<feature type="coiled-coil region" evidence="1">
    <location>
        <begin position="1300"/>
        <end position="1327"/>
    </location>
</feature>
<feature type="region of interest" description="Disordered" evidence="2">
    <location>
        <begin position="15"/>
        <end position="72"/>
    </location>
</feature>
<feature type="compositionally biased region" description="Polar residues" evidence="2">
    <location>
        <begin position="602"/>
        <end position="613"/>
    </location>
</feature>
<gene>
    <name evidence="3" type="ORF">LARSCL_LOCUS18475</name>
</gene>
<feature type="region of interest" description="Disordered" evidence="2">
    <location>
        <begin position="1442"/>
        <end position="1466"/>
    </location>
</feature>
<dbReference type="EMBL" id="CAXIEN010000337">
    <property type="protein sequence ID" value="CAL1293909.1"/>
    <property type="molecule type" value="Genomic_DNA"/>
</dbReference>
<evidence type="ECO:0000313" key="3">
    <source>
        <dbReference type="EMBL" id="CAL1293909.1"/>
    </source>
</evidence>
<dbReference type="Proteomes" id="UP001497382">
    <property type="component" value="Unassembled WGS sequence"/>
</dbReference>
<feature type="compositionally biased region" description="Low complexity" evidence="2">
    <location>
        <begin position="57"/>
        <end position="66"/>
    </location>
</feature>
<reference evidence="3 4" key="1">
    <citation type="submission" date="2024-04" db="EMBL/GenBank/DDBJ databases">
        <authorList>
            <person name="Rising A."/>
            <person name="Reimegard J."/>
            <person name="Sonavane S."/>
            <person name="Akerstrom W."/>
            <person name="Nylinder S."/>
            <person name="Hedman E."/>
            <person name="Kallberg Y."/>
        </authorList>
    </citation>
    <scope>NUCLEOTIDE SEQUENCE [LARGE SCALE GENOMIC DNA]</scope>
</reference>
<feature type="compositionally biased region" description="Basic and acidic residues" evidence="2">
    <location>
        <begin position="241"/>
        <end position="253"/>
    </location>
</feature>
<evidence type="ECO:0000313" key="4">
    <source>
        <dbReference type="Proteomes" id="UP001497382"/>
    </source>
</evidence>
<feature type="compositionally biased region" description="Basic and acidic residues" evidence="2">
    <location>
        <begin position="19"/>
        <end position="30"/>
    </location>
</feature>
<sequence>MEHFISEIASCSSISMEEGAARADHDEKENTVSASPDSGVCDLDTNSEDQTKPPPSEAASSPTSRSQPYPEGRFRYTQNYDPFFFKYATDNRKLTLLKSLSQDSEYSLDTSLFDAEEFLQDMGFAGTSDPTIPDRFLPSLMQRLSKFPESEMESLHHRIVQSIGCFRRKEGKRRLFRNLSMGKDSSSDHFGKKHLPCPSNNYPLLRSNTGPAEFPFNEATTSAYEVNNNSLKNGRLSSSDSGHHSMDSLKNEGEFPESPIAILVSSASVEQEDKSMQEDTDKGVQVSMNEDEVLVDNVSSDSSPTPDTVKQISDGEFMNTVQEIQKLTDDISDGEDVASLSKDSDIATEETQFVNKKASDDGDAPSAVSLSPAEENSLEIVDEISIESKSQSLVQHSDKSVLPANSVISSPVKRPLRRISNAQSYNPLRHSKGFGSLEHQNKINEDDDLVIEHSHVDGITPNFNESNHNNINNYNYNPFKNIEFDDASGLSRENYDSLKKPISNFSEIYSNNIDSIPFSSNNKSFSSSLSSKADSLPFHSNHIDLSESSSNRMAIVDSKPEKETGSFTKPKFTRDDSLTNFLSSMLDTSEGDSVLRPPVTPPNSLIENQSKSDSEVLQESFSSEKFSVQYNFDKAQSTEALSRTQCFLPLAQNLNYSKIKNIPDKSPNRKRRILRRMTSSLQYCDDDSCEDRDRLTVTEGFQFSSTNPFVSPKLPLRNTKSGHHDHGSGHRLVHPVSSLPPMKLYSPYKIQNEIGGYTNPFAYTMPDNVQSNSDPEATKVYYRRKEKRSCKKRRYLSNSDVDLYSNTCVRAGPRDFSKFNICDANKCNHQYLQDSVYDYSSETQRYYRCSCRDANYSRIHFDERYPECDHCFQKENMESCTNCSSPNFHIFPSPHCKHSRNTVSSGLPMKGSFRHCMWNSTPDIRYGYCNSAFKDYHERLKLSNLHDLSMDQCGNLSAASSFCDVAHLSDDVFSPEKVPYCCAYNSHQPDNVQPNSSRKLKVRMPQRQNSMSIDDPGDHPFPNRKISTYRSNFRNSILSNNGFLSGESSNTSSPPNGPSRKVSAVASPPNILDGLQKKVQHKDLAPVPTPEKQLNSFDSQLNNSIKSRPITNNKNEALLERKIRIFSKFFTNLGNLSKSIQDRHSDNEHKEKRDARFYDVIGTDKPRKSSVRCDFKAIPPRKCSTPPPEFDRLINLLKSPPSSFDSSEECGISHRTARELEYPVYENRVVLQAIPKVEGKQRHFKPVQFTSSVSMYINSDENKEESNVHRKDDLIDMGLNRDASSIKSDENSRPSSQMSFKVVSKELEDLQQSIQKAKEMRISASKELHLLQELLSGDDNAEGKGEAAKEKKFSTVYPAVHLKDTAFRSTEIEEKQALKDLREKSRKEVLEDTPFWQEEIRKVKEETNQAWKEKLDRMEARLSSQEEEVRRLQSENENLHKSLESQRLGSPTCHCRSENGQNGFGRIDSAFEDDEEYFSHKPSIPIQPTRQECDRLQERLSEEEQRADQLKLLLNQKLIEFNKLQITLSKQTKEMIELEKSYLQLRCRLHKGTSKPVVARLCSRTSPFNSKNLCPKPSPPATPQPNGVS</sequence>
<feature type="region of interest" description="Disordered" evidence="2">
    <location>
        <begin position="354"/>
        <end position="374"/>
    </location>
</feature>
<feature type="region of interest" description="Disordered" evidence="2">
    <location>
        <begin position="712"/>
        <end position="735"/>
    </location>
</feature>
<evidence type="ECO:0000256" key="2">
    <source>
        <dbReference type="SAM" id="MobiDB-lite"/>
    </source>
</evidence>
<feature type="region of interest" description="Disordered" evidence="2">
    <location>
        <begin position="1044"/>
        <end position="1066"/>
    </location>
</feature>
<feature type="region of interest" description="Disordered" evidence="2">
    <location>
        <begin position="230"/>
        <end position="257"/>
    </location>
</feature>
<keyword evidence="4" id="KW-1185">Reference proteome</keyword>
<keyword evidence="1" id="KW-0175">Coiled coil</keyword>
<feature type="region of interest" description="Disordered" evidence="2">
    <location>
        <begin position="1005"/>
        <end position="1026"/>
    </location>
</feature>
<evidence type="ECO:0000256" key="1">
    <source>
        <dbReference type="SAM" id="Coils"/>
    </source>
</evidence>
<feature type="region of interest" description="Disordered" evidence="2">
    <location>
        <begin position="589"/>
        <end position="613"/>
    </location>
</feature>
<feature type="region of interest" description="Disordered" evidence="2">
    <location>
        <begin position="1567"/>
        <end position="1589"/>
    </location>
</feature>
<feature type="coiled-coil region" evidence="1">
    <location>
        <begin position="1401"/>
        <end position="1442"/>
    </location>
</feature>
<comment type="caution">
    <text evidence="3">The sequence shown here is derived from an EMBL/GenBank/DDBJ whole genome shotgun (WGS) entry which is preliminary data.</text>
</comment>
<accession>A0AAV2BE49</accession>